<feature type="region of interest" description="Disordered" evidence="1">
    <location>
        <begin position="866"/>
        <end position="886"/>
    </location>
</feature>
<evidence type="ECO:0000313" key="3">
    <source>
        <dbReference type="Proteomes" id="UP001159363"/>
    </source>
</evidence>
<dbReference type="PANTHER" id="PTHR47326:SF1">
    <property type="entry name" value="HTH PSQ-TYPE DOMAIN-CONTAINING PROTEIN"/>
    <property type="match status" value="1"/>
</dbReference>
<dbReference type="PANTHER" id="PTHR47326">
    <property type="entry name" value="TRANSPOSABLE ELEMENT TC3 TRANSPOSASE-LIKE PROTEIN"/>
    <property type="match status" value="1"/>
</dbReference>
<name>A0ABQ9G3H3_9NEOP</name>
<protein>
    <submittedName>
        <fullName evidence="2">Uncharacterized protein</fullName>
    </submittedName>
</protein>
<reference evidence="2 3" key="1">
    <citation type="submission" date="2023-02" db="EMBL/GenBank/DDBJ databases">
        <title>LHISI_Scaffold_Assembly.</title>
        <authorList>
            <person name="Stuart O.P."/>
            <person name="Cleave R."/>
            <person name="Magrath M.J.L."/>
            <person name="Mikheyev A.S."/>
        </authorList>
    </citation>
    <scope>NUCLEOTIDE SEQUENCE [LARGE SCALE GENOMIC DNA]</scope>
    <source>
        <strain evidence="2">Daus_M_001</strain>
        <tissue evidence="2">Leg muscle</tissue>
    </source>
</reference>
<sequence length="1039" mass="116112">MAPSLHLIRVQLSIDLRRVTSTGPNFPCASFAILLPTALLRSGWGTRQPITAYLSGAGWGVLGEAGRQPVLHQSRSGLQTAGIKASPVKWRKEPRGTVYYARERETTMLAVRLPGTAVSRFAWEESTEMHLIYGAAGYSGPRVCNLCKQKYPTHMTPRSSKVTALAPFTKWRQINRKRFVFWNMQDVCRLLPCSVCSEGITTQNHSTLQYSRQYQDTGCLCKGKSTWSNETMERARGRYVPNPRQSTPRATRELGIPQPTTYRLQLLQHLHPEDYATTVEICEHMQEDKLATRLVFSDEATFHLSREVNHHNVRIWGIGNHHASVQHVRDSPKLCVFCVISQTKVYGPRVFSLENTVTGLSYLDMLQLWLFPQIREDSANFVFQQDGAPPHWHTQVRRHLDNELPRRWIGRCGRDDSTPPRSPDLTPCDFFLWGHVTNTVYGPPLSTTLHELRNRITTAVMTIDRDMLQHSNYDRKTKIVCMEQSQQMGSMLVGRWFLNHNDDAPSLKRILHDTCSRTWFVYKPWCTSRYTSRYMSRHGSCVLAFGTLVGHGIKGQVPAAHISELVCDYHVIRTQGRTCFKGANVAARPRSRRAGPIRAAVTRTPSASSLLRLHGTGPPCMSIFICKPLPTPTLPGSFPFLPSFHSGAAPYSPHFTLIGSQDLAIMSRPNLFTNSARNLPCLSQPHYNYVLKRTPPSLEEYGVRTQALPNVSHTSCLSWQTYASQYRAQEQLRRHVVAGCGRTCVTCSHNNSSAKPGRLRCTHGTARPRSWLPAPLNASSKHPFWRRGHGGHQGDPGSIPGRATPNFRTWESCRAMPLVGGFSRGSPVPPALSFGRCSRLTSIIHIGSQDLDVKSRPNLFTHSEQGRVDRDEWEDVDPGEGKVGEEASGHCDLARAVCSLVGAVGGHLHSRPSHCRSTHTLASLQKTPVFSNTFIYFPRENVGLEDANRTTAYPAEGTQATTRHTSSEFDSSLVAPVCGNKYSIAALRWESCRTITLIGGFSRGSPVYPALESRAAQFSPHFTIIGSQDLVDPPKYLNS</sequence>
<accession>A0ABQ9G3H3</accession>
<dbReference type="Gene3D" id="3.30.420.10">
    <property type="entry name" value="Ribonuclease H-like superfamily/Ribonuclease H"/>
    <property type="match status" value="1"/>
</dbReference>
<dbReference type="EMBL" id="JARBHB010000016">
    <property type="protein sequence ID" value="KAJ8867021.1"/>
    <property type="molecule type" value="Genomic_DNA"/>
</dbReference>
<proteinExistence type="predicted"/>
<dbReference type="Proteomes" id="UP001159363">
    <property type="component" value="Chromosome 15"/>
</dbReference>
<organism evidence="2 3">
    <name type="scientific">Dryococelus australis</name>
    <dbReference type="NCBI Taxonomy" id="614101"/>
    <lineage>
        <taxon>Eukaryota</taxon>
        <taxon>Metazoa</taxon>
        <taxon>Ecdysozoa</taxon>
        <taxon>Arthropoda</taxon>
        <taxon>Hexapoda</taxon>
        <taxon>Insecta</taxon>
        <taxon>Pterygota</taxon>
        <taxon>Neoptera</taxon>
        <taxon>Polyneoptera</taxon>
        <taxon>Phasmatodea</taxon>
        <taxon>Verophasmatodea</taxon>
        <taxon>Anareolatae</taxon>
        <taxon>Phasmatidae</taxon>
        <taxon>Eurycanthinae</taxon>
        <taxon>Dryococelus</taxon>
    </lineage>
</organism>
<dbReference type="InterPro" id="IPR036397">
    <property type="entry name" value="RNaseH_sf"/>
</dbReference>
<keyword evidence="3" id="KW-1185">Reference proteome</keyword>
<evidence type="ECO:0000256" key="1">
    <source>
        <dbReference type="SAM" id="MobiDB-lite"/>
    </source>
</evidence>
<comment type="caution">
    <text evidence="2">The sequence shown here is derived from an EMBL/GenBank/DDBJ whole genome shotgun (WGS) entry which is preliminary data.</text>
</comment>
<gene>
    <name evidence="2" type="ORF">PR048_032883</name>
</gene>
<evidence type="ECO:0000313" key="2">
    <source>
        <dbReference type="EMBL" id="KAJ8867021.1"/>
    </source>
</evidence>